<dbReference type="Pfam" id="PF13358">
    <property type="entry name" value="DDE_3"/>
    <property type="match status" value="1"/>
</dbReference>
<gene>
    <name evidence="3" type="ORF">NI17_009640</name>
</gene>
<dbReference type="KEGG" id="thao:NI17_009640"/>
<dbReference type="AlphaFoldDB" id="A0AA97M1P9"/>
<feature type="region of interest" description="Disordered" evidence="1">
    <location>
        <begin position="1"/>
        <end position="83"/>
    </location>
</feature>
<dbReference type="Proteomes" id="UP000265719">
    <property type="component" value="Chromosome"/>
</dbReference>
<dbReference type="EMBL" id="CP063196">
    <property type="protein sequence ID" value="UOE21958.1"/>
    <property type="molecule type" value="Genomic_DNA"/>
</dbReference>
<reference evidence="3" key="1">
    <citation type="submission" date="2020-10" db="EMBL/GenBank/DDBJ databases">
        <title>De novo genome project of the cellulose decomposer Thermobifida halotolerans type strain.</title>
        <authorList>
            <person name="Nagy I."/>
            <person name="Horvath B."/>
            <person name="Kukolya J."/>
            <person name="Nagy I."/>
            <person name="Orsini M."/>
        </authorList>
    </citation>
    <scope>NUCLEOTIDE SEQUENCE</scope>
    <source>
        <strain evidence="3">DSM 44931</strain>
    </source>
</reference>
<protein>
    <submittedName>
        <fullName evidence="3">Transposase</fullName>
    </submittedName>
</protein>
<feature type="compositionally biased region" description="Basic and acidic residues" evidence="1">
    <location>
        <begin position="34"/>
        <end position="44"/>
    </location>
</feature>
<evidence type="ECO:0000259" key="2">
    <source>
        <dbReference type="Pfam" id="PF13358"/>
    </source>
</evidence>
<accession>A0AA97M1P9</accession>
<evidence type="ECO:0000313" key="3">
    <source>
        <dbReference type="EMBL" id="UOE21958.1"/>
    </source>
</evidence>
<keyword evidence="4" id="KW-1185">Reference proteome</keyword>
<evidence type="ECO:0000256" key="1">
    <source>
        <dbReference type="SAM" id="MobiDB-lite"/>
    </source>
</evidence>
<name>A0AA97M1P9_9ACTN</name>
<proteinExistence type="predicted"/>
<dbReference type="InterPro" id="IPR036397">
    <property type="entry name" value="RNaseH_sf"/>
</dbReference>
<dbReference type="GO" id="GO:0003676">
    <property type="term" value="F:nucleic acid binding"/>
    <property type="evidence" value="ECO:0007669"/>
    <property type="project" value="InterPro"/>
</dbReference>
<evidence type="ECO:0000313" key="4">
    <source>
        <dbReference type="Proteomes" id="UP000265719"/>
    </source>
</evidence>
<dbReference type="InterPro" id="IPR038717">
    <property type="entry name" value="Tc1-like_DDE_dom"/>
</dbReference>
<dbReference type="Gene3D" id="3.30.420.10">
    <property type="entry name" value="Ribonuclease H-like superfamily/Ribonuclease H"/>
    <property type="match status" value="1"/>
</dbReference>
<sequence>MGRVCATRARAPGAGGSARRECDHRLGGAGTGRWSKDRGRPGRLDRRRRRVRARGSGPPGARTWSRRGHTPVSAVPAQQGRVTAAPACHRGGCVSRLFSRTRVEHQKSGENASFTEADSIALLDAAHRRLGGPIVLVWDNLNRHTSAAMRRRLCGRDRLSVVRLPAHSPGLNPVEGVGAVLKRGLGNLAVAHIDQLAELVARRLAPMRYRPALIDGFLAGAGLTLEP</sequence>
<organism evidence="3 4">
    <name type="scientific">Thermobifida halotolerans</name>
    <dbReference type="NCBI Taxonomy" id="483545"/>
    <lineage>
        <taxon>Bacteria</taxon>
        <taxon>Bacillati</taxon>
        <taxon>Actinomycetota</taxon>
        <taxon>Actinomycetes</taxon>
        <taxon>Streptosporangiales</taxon>
        <taxon>Nocardiopsidaceae</taxon>
        <taxon>Thermobifida</taxon>
    </lineage>
</organism>
<feature type="domain" description="Tc1-like transposase DDE" evidence="2">
    <location>
        <begin position="62"/>
        <end position="193"/>
    </location>
</feature>